<keyword evidence="8" id="KW-1185">Reference proteome</keyword>
<dbReference type="GO" id="GO:0051123">
    <property type="term" value="P:RNA polymerase II preinitiation complex assembly"/>
    <property type="evidence" value="ECO:0007669"/>
    <property type="project" value="TreeGrafter"/>
</dbReference>
<evidence type="ECO:0000256" key="6">
    <source>
        <dbReference type="ARBA" id="ARBA00040136"/>
    </source>
</evidence>
<evidence type="ECO:0000256" key="4">
    <source>
        <dbReference type="ARBA" id="ARBA00023242"/>
    </source>
</evidence>
<dbReference type="Gene3D" id="1.10.20.10">
    <property type="entry name" value="Histone, subunit A"/>
    <property type="match status" value="1"/>
</dbReference>
<dbReference type="SUPFAM" id="SSF47113">
    <property type="entry name" value="Histone-fold"/>
    <property type="match status" value="1"/>
</dbReference>
<keyword evidence="3" id="KW-0804">Transcription</keyword>
<comment type="subcellular location">
    <subcellularLocation>
        <location evidence="1">Nucleus</location>
    </subcellularLocation>
</comment>
<dbReference type="Pfam" id="PF02269">
    <property type="entry name" value="TFIID-18kDa"/>
    <property type="match status" value="1"/>
</dbReference>
<dbReference type="OrthoDB" id="10266074at2759"/>
<dbReference type="AlphaFoldDB" id="A0A1B2J9C7"/>
<reference evidence="7 8" key="1">
    <citation type="submission" date="2016-02" db="EMBL/GenBank/DDBJ databases">
        <title>Comparative genomic and transcriptomic foundation for Pichia pastoris.</title>
        <authorList>
            <person name="Love K.R."/>
            <person name="Shah K.A."/>
            <person name="Whittaker C.A."/>
            <person name="Wu J."/>
            <person name="Bartlett M.C."/>
            <person name="Ma D."/>
            <person name="Leeson R.L."/>
            <person name="Priest M."/>
            <person name="Young S.K."/>
            <person name="Love J.C."/>
        </authorList>
    </citation>
    <scope>NUCLEOTIDE SEQUENCE [LARGE SCALE GENOMIC DNA]</scope>
    <source>
        <strain evidence="7 8">ATCC 28485</strain>
    </source>
</reference>
<organism evidence="7 8">
    <name type="scientific">Komagataella pastoris</name>
    <name type="common">Yeast</name>
    <name type="synonym">Pichia pastoris</name>
    <dbReference type="NCBI Taxonomy" id="4922"/>
    <lineage>
        <taxon>Eukaryota</taxon>
        <taxon>Fungi</taxon>
        <taxon>Dikarya</taxon>
        <taxon>Ascomycota</taxon>
        <taxon>Saccharomycotina</taxon>
        <taxon>Pichiomycetes</taxon>
        <taxon>Pichiales</taxon>
        <taxon>Pichiaceae</taxon>
        <taxon>Komagataella</taxon>
    </lineage>
</organism>
<evidence type="ECO:0000256" key="1">
    <source>
        <dbReference type="ARBA" id="ARBA00004123"/>
    </source>
</evidence>
<dbReference type="EMBL" id="CP014584">
    <property type="protein sequence ID" value="ANZ74590.1"/>
    <property type="molecule type" value="Genomic_DNA"/>
</dbReference>
<dbReference type="InterPro" id="IPR009072">
    <property type="entry name" value="Histone-fold"/>
</dbReference>
<dbReference type="GO" id="GO:0005669">
    <property type="term" value="C:transcription factor TFIID complex"/>
    <property type="evidence" value="ECO:0007669"/>
    <property type="project" value="TreeGrafter"/>
</dbReference>
<evidence type="ECO:0000313" key="7">
    <source>
        <dbReference type="EMBL" id="ANZ74590.1"/>
    </source>
</evidence>
<evidence type="ECO:0000256" key="3">
    <source>
        <dbReference type="ARBA" id="ARBA00023163"/>
    </source>
</evidence>
<name>A0A1B2J9C7_PICPA</name>
<comment type="similarity">
    <text evidence="5">Belongs to the TAF13 family.</text>
</comment>
<evidence type="ECO:0000256" key="5">
    <source>
        <dbReference type="ARBA" id="ARBA00038392"/>
    </source>
</evidence>
<gene>
    <name evidence="7" type="primary">TAF13</name>
    <name evidence="7" type="ORF">ATY40_BA7501545</name>
</gene>
<dbReference type="Proteomes" id="UP000094565">
    <property type="component" value="Chromosome 1"/>
</dbReference>
<dbReference type="PANTHER" id="PTHR11380:SF5">
    <property type="entry name" value="TRANSCRIPTION INITIATION FACTOR TFIID SUBUNIT 13"/>
    <property type="match status" value="1"/>
</dbReference>
<dbReference type="PANTHER" id="PTHR11380">
    <property type="entry name" value="TRANSCRIPTION INITIATION FACTOR TFIID/SUPT3-RELATED"/>
    <property type="match status" value="1"/>
</dbReference>
<keyword evidence="2" id="KW-0805">Transcription regulation</keyword>
<keyword evidence="4" id="KW-0539">Nucleus</keyword>
<dbReference type="InterPro" id="IPR003195">
    <property type="entry name" value="TFIID_TAF13"/>
</dbReference>
<dbReference type="GO" id="GO:0046982">
    <property type="term" value="F:protein heterodimerization activity"/>
    <property type="evidence" value="ECO:0007669"/>
    <property type="project" value="InterPro"/>
</dbReference>
<proteinExistence type="inferred from homology"/>
<dbReference type="CDD" id="cd07978">
    <property type="entry name" value="HFD_TAF13"/>
    <property type="match status" value="1"/>
</dbReference>
<accession>A0A1B2J9C7</accession>
<protein>
    <recommendedName>
        <fullName evidence="6">Transcription initiation factor TFIID subunit 13</fullName>
    </recommendedName>
</protein>
<sequence>MSRKPERRRQPRLFSNDMRTLLFAYGDVQQPQLETIQALEDVMIIFMTDLCHEAMTYATYQGRKHKLKMEDFKFALRKDKLKLGRVEELMNKQKEIQEARKLFDSNEKETKDDEIEKKRKKEAKRALKEAKKLKLSKGD</sequence>
<evidence type="ECO:0000313" key="8">
    <source>
        <dbReference type="Proteomes" id="UP000094565"/>
    </source>
</evidence>
<evidence type="ECO:0000256" key="2">
    <source>
        <dbReference type="ARBA" id="ARBA00023015"/>
    </source>
</evidence>